<evidence type="ECO:0000313" key="1">
    <source>
        <dbReference type="EMBL" id="KAA0041347.1"/>
    </source>
</evidence>
<evidence type="ECO:0000313" key="2">
    <source>
        <dbReference type="Proteomes" id="UP000321393"/>
    </source>
</evidence>
<accession>A0A5A7TI76</accession>
<comment type="caution">
    <text evidence="1">The sequence shown here is derived from an EMBL/GenBank/DDBJ whole genome shotgun (WGS) entry which is preliminary data.</text>
</comment>
<gene>
    <name evidence="1" type="ORF">E6C27_scaffold128G003580</name>
</gene>
<name>A0A5A7TI76_CUCMM</name>
<reference evidence="1 2" key="1">
    <citation type="submission" date="2019-08" db="EMBL/GenBank/DDBJ databases">
        <title>Draft genome sequences of two oriental melons (Cucumis melo L. var makuwa).</title>
        <authorList>
            <person name="Kwon S.-Y."/>
        </authorList>
    </citation>
    <scope>NUCLEOTIDE SEQUENCE [LARGE SCALE GENOMIC DNA]</scope>
    <source>
        <strain evidence="2">cv. SW 3</strain>
        <tissue evidence="1">Leaf</tissue>
    </source>
</reference>
<dbReference type="EMBL" id="SSTE01016683">
    <property type="protein sequence ID" value="KAA0041347.1"/>
    <property type="molecule type" value="Genomic_DNA"/>
</dbReference>
<dbReference type="AlphaFoldDB" id="A0A5A7TI76"/>
<sequence length="134" mass="15320">MAQKEWEDRLDMNEKEIKELKGMMLSILKSMENLSEKVKESSRAKLREEPCASNGFGLKGKGKIGETDMTLGFAKGSSYKSKYKKLKIPVFSGENPESWTYQAEHNFDINELADEEKVKVAIVSFGEDTVNWFR</sequence>
<proteinExistence type="predicted"/>
<organism evidence="1 2">
    <name type="scientific">Cucumis melo var. makuwa</name>
    <name type="common">Oriental melon</name>
    <dbReference type="NCBI Taxonomy" id="1194695"/>
    <lineage>
        <taxon>Eukaryota</taxon>
        <taxon>Viridiplantae</taxon>
        <taxon>Streptophyta</taxon>
        <taxon>Embryophyta</taxon>
        <taxon>Tracheophyta</taxon>
        <taxon>Spermatophyta</taxon>
        <taxon>Magnoliopsida</taxon>
        <taxon>eudicotyledons</taxon>
        <taxon>Gunneridae</taxon>
        <taxon>Pentapetalae</taxon>
        <taxon>rosids</taxon>
        <taxon>fabids</taxon>
        <taxon>Cucurbitales</taxon>
        <taxon>Cucurbitaceae</taxon>
        <taxon>Benincaseae</taxon>
        <taxon>Cucumis</taxon>
    </lineage>
</organism>
<protein>
    <submittedName>
        <fullName evidence="1">Retrotransposon protein</fullName>
    </submittedName>
</protein>
<dbReference type="Proteomes" id="UP000321393">
    <property type="component" value="Unassembled WGS sequence"/>
</dbReference>